<sequence>MDFSFSDRPNDERIKATLATAASSSDSELTTLFLNVQWTYREMQKAYDRVLDQHHLSESKFILLMFLERADRHRLQPSELAEKLGATRATVSKLLTGMERSGFIQKGHDSVDKRVVLIELTASGQAVLTNFLPSNFQAVDTIFAHFSKPDQQALTGLLEKIKQGTQQLNQENEGN</sequence>
<dbReference type="Pfam" id="PF01047">
    <property type="entry name" value="MarR"/>
    <property type="match status" value="1"/>
</dbReference>
<dbReference type="Gene3D" id="1.10.10.10">
    <property type="entry name" value="Winged helix-like DNA-binding domain superfamily/Winged helix DNA-binding domain"/>
    <property type="match status" value="1"/>
</dbReference>
<dbReference type="OrthoDB" id="1926989at2"/>
<evidence type="ECO:0000313" key="6">
    <source>
        <dbReference type="EMBL" id="KRN96685.1"/>
    </source>
</evidence>
<dbReference type="PROSITE" id="PS50995">
    <property type="entry name" value="HTH_MARR_2"/>
    <property type="match status" value="1"/>
</dbReference>
<keyword evidence="2" id="KW-0238">DNA-binding</keyword>
<dbReference type="AlphaFoldDB" id="A0A0R2LDI8"/>
<feature type="domain" description="HTH marR-type" evidence="4">
    <location>
        <begin position="26"/>
        <end position="163"/>
    </location>
</feature>
<reference evidence="6 7" key="1">
    <citation type="journal article" date="2015" name="Genome Announc.">
        <title>Expanding the biotechnology potential of lactobacilli through comparative genomics of 213 strains and associated genera.</title>
        <authorList>
            <person name="Sun Z."/>
            <person name="Harris H.M."/>
            <person name="McCann A."/>
            <person name="Guo C."/>
            <person name="Argimon S."/>
            <person name="Zhang W."/>
            <person name="Yang X."/>
            <person name="Jeffery I.B."/>
            <person name="Cooney J.C."/>
            <person name="Kagawa T.F."/>
            <person name="Liu W."/>
            <person name="Song Y."/>
            <person name="Salvetti E."/>
            <person name="Wrobel A."/>
            <person name="Rasinkangas P."/>
            <person name="Parkhill J."/>
            <person name="Rea M.C."/>
            <person name="O'Sullivan O."/>
            <person name="Ritari J."/>
            <person name="Douillard F.P."/>
            <person name="Paul Ross R."/>
            <person name="Yang R."/>
            <person name="Briner A.E."/>
            <person name="Felis G.E."/>
            <person name="de Vos W.M."/>
            <person name="Barrangou R."/>
            <person name="Klaenhammer T.R."/>
            <person name="Caufield P.W."/>
            <person name="Cui Y."/>
            <person name="Zhang H."/>
            <person name="O'Toole P.W."/>
        </authorList>
    </citation>
    <scope>NUCLEOTIDE SEQUENCE [LARGE SCALE GENOMIC DNA]</scope>
    <source>
        <strain evidence="6 7">DSM 22696</strain>
    </source>
</reference>
<dbReference type="InterPro" id="IPR036390">
    <property type="entry name" value="WH_DNA-bd_sf"/>
</dbReference>
<evidence type="ECO:0000313" key="7">
    <source>
        <dbReference type="Proteomes" id="UP000051139"/>
    </source>
</evidence>
<dbReference type="InterPro" id="IPR039422">
    <property type="entry name" value="MarR/SlyA-like"/>
</dbReference>
<dbReference type="GO" id="GO:0003700">
    <property type="term" value="F:DNA-binding transcription factor activity"/>
    <property type="evidence" value="ECO:0007669"/>
    <property type="project" value="InterPro"/>
</dbReference>
<dbReference type="PATRIC" id="fig|348151.3.peg.1248"/>
<dbReference type="SUPFAM" id="SSF46785">
    <property type="entry name" value="Winged helix' DNA-binding domain"/>
    <property type="match status" value="1"/>
</dbReference>
<dbReference type="InterPro" id="IPR000835">
    <property type="entry name" value="HTH_MarR-typ"/>
</dbReference>
<dbReference type="SMART" id="SM00347">
    <property type="entry name" value="HTH_MARR"/>
    <property type="match status" value="1"/>
</dbReference>
<reference evidence="5 8" key="2">
    <citation type="submission" date="2019-07" db="EMBL/GenBank/DDBJ databases">
        <title>Whole genome shotgun sequence of Lactobacillus siliginis NBRC 101315.</title>
        <authorList>
            <person name="Hosoyama A."/>
            <person name="Uohara A."/>
            <person name="Ohji S."/>
            <person name="Ichikawa N."/>
        </authorList>
    </citation>
    <scope>NUCLEOTIDE SEQUENCE [LARGE SCALE GENOMIC DNA]</scope>
    <source>
        <strain evidence="5 8">NBRC 101315</strain>
    </source>
</reference>
<evidence type="ECO:0000313" key="8">
    <source>
        <dbReference type="Proteomes" id="UP000321429"/>
    </source>
</evidence>
<organism evidence="6 7">
    <name type="scientific">Furfurilactobacillus siliginis</name>
    <dbReference type="NCBI Taxonomy" id="348151"/>
    <lineage>
        <taxon>Bacteria</taxon>
        <taxon>Bacillati</taxon>
        <taxon>Bacillota</taxon>
        <taxon>Bacilli</taxon>
        <taxon>Lactobacillales</taxon>
        <taxon>Lactobacillaceae</taxon>
        <taxon>Furfurilactobacillus</taxon>
    </lineage>
</organism>
<evidence type="ECO:0000256" key="3">
    <source>
        <dbReference type="ARBA" id="ARBA00023163"/>
    </source>
</evidence>
<evidence type="ECO:0000256" key="1">
    <source>
        <dbReference type="ARBA" id="ARBA00023015"/>
    </source>
</evidence>
<dbReference type="InterPro" id="IPR036388">
    <property type="entry name" value="WH-like_DNA-bd_sf"/>
</dbReference>
<dbReference type="PANTHER" id="PTHR33164">
    <property type="entry name" value="TRANSCRIPTIONAL REGULATOR, MARR FAMILY"/>
    <property type="match status" value="1"/>
</dbReference>
<name>A0A0R2LDI8_9LACO</name>
<dbReference type="GO" id="GO:0003677">
    <property type="term" value="F:DNA binding"/>
    <property type="evidence" value="ECO:0007669"/>
    <property type="project" value="UniProtKB-KW"/>
</dbReference>
<dbReference type="RefSeq" id="WP_057809359.1">
    <property type="nucleotide sequence ID" value="NZ_BJUD01000032.1"/>
</dbReference>
<dbReference type="STRING" id="348151.IV55_GL001217"/>
<dbReference type="InterPro" id="IPR023187">
    <property type="entry name" value="Tscrpt_reg_MarR-type_CS"/>
</dbReference>
<dbReference type="PROSITE" id="PS01117">
    <property type="entry name" value="HTH_MARR_1"/>
    <property type="match status" value="1"/>
</dbReference>
<dbReference type="Proteomes" id="UP000051139">
    <property type="component" value="Unassembled WGS sequence"/>
</dbReference>
<gene>
    <name evidence="6" type="ORF">IV55_GL001217</name>
    <name evidence="5" type="ORF">LSI01_14260</name>
</gene>
<dbReference type="InterPro" id="IPR012318">
    <property type="entry name" value="HTH_CRP"/>
</dbReference>
<keyword evidence="1" id="KW-0805">Transcription regulation</keyword>
<dbReference type="GO" id="GO:0006950">
    <property type="term" value="P:response to stress"/>
    <property type="evidence" value="ECO:0007669"/>
    <property type="project" value="TreeGrafter"/>
</dbReference>
<evidence type="ECO:0000313" key="5">
    <source>
        <dbReference type="EMBL" id="GEK29115.1"/>
    </source>
</evidence>
<evidence type="ECO:0000256" key="2">
    <source>
        <dbReference type="ARBA" id="ARBA00023125"/>
    </source>
</evidence>
<dbReference type="Proteomes" id="UP000321429">
    <property type="component" value="Unassembled WGS sequence"/>
</dbReference>
<comment type="caution">
    <text evidence="6">The sequence shown here is derived from an EMBL/GenBank/DDBJ whole genome shotgun (WGS) entry which is preliminary data.</text>
</comment>
<keyword evidence="7" id="KW-1185">Reference proteome</keyword>
<evidence type="ECO:0000259" key="4">
    <source>
        <dbReference type="PROSITE" id="PS50995"/>
    </source>
</evidence>
<keyword evidence="3" id="KW-0804">Transcription</keyword>
<dbReference type="EMBL" id="JQCB01000003">
    <property type="protein sequence ID" value="KRN96685.1"/>
    <property type="molecule type" value="Genomic_DNA"/>
</dbReference>
<protein>
    <submittedName>
        <fullName evidence="5">MarR family transcriptional regulator</fullName>
    </submittedName>
    <submittedName>
        <fullName evidence="6">Transcription regulator</fullName>
    </submittedName>
</protein>
<accession>A0A0R2LDI8</accession>
<dbReference type="PRINTS" id="PR00598">
    <property type="entry name" value="HTHMARR"/>
</dbReference>
<proteinExistence type="predicted"/>
<dbReference type="PANTHER" id="PTHR33164:SF43">
    <property type="entry name" value="HTH-TYPE TRANSCRIPTIONAL REPRESSOR YETL"/>
    <property type="match status" value="1"/>
</dbReference>
<dbReference type="EMBL" id="BJUD01000032">
    <property type="protein sequence ID" value="GEK29115.1"/>
    <property type="molecule type" value="Genomic_DNA"/>
</dbReference>
<dbReference type="SMART" id="SM00419">
    <property type="entry name" value="HTH_CRP"/>
    <property type="match status" value="1"/>
</dbReference>